<reference evidence="4 5" key="1">
    <citation type="journal article" date="2018" name="Nat. Biotechnol.">
        <title>A standardized bacterial taxonomy based on genome phylogeny substantially revises the tree of life.</title>
        <authorList>
            <person name="Parks D.H."/>
            <person name="Chuvochina M."/>
            <person name="Waite D.W."/>
            <person name="Rinke C."/>
            <person name="Skarshewski A."/>
            <person name="Chaumeil P.A."/>
            <person name="Hugenholtz P."/>
        </authorList>
    </citation>
    <scope>NUCLEOTIDE SEQUENCE [LARGE SCALE GENOMIC DNA]</scope>
    <source>
        <strain evidence="4">UBA11728</strain>
    </source>
</reference>
<gene>
    <name evidence="4" type="ORF">DHW61_00455</name>
</gene>
<dbReference type="SUPFAM" id="SSF53448">
    <property type="entry name" value="Nucleotide-diphospho-sugar transferases"/>
    <property type="match status" value="1"/>
</dbReference>
<proteinExistence type="predicted"/>
<keyword evidence="1 4" id="KW-0808">Transferase</keyword>
<dbReference type="Proteomes" id="UP000262969">
    <property type="component" value="Unassembled WGS sequence"/>
</dbReference>
<dbReference type="PANTHER" id="PTHR32125">
    <property type="entry name" value="2-C-METHYL-D-ERYTHRITOL 4-PHOSPHATE CYTIDYLYLTRANSFERASE, CHLOROPLASTIC"/>
    <property type="match status" value="1"/>
</dbReference>
<comment type="caution">
    <text evidence="4">The sequence shown here is derived from an EMBL/GenBank/DDBJ whole genome shotgun (WGS) entry which is preliminary data.</text>
</comment>
<dbReference type="Pfam" id="PF01128">
    <property type="entry name" value="IspD"/>
    <property type="match status" value="1"/>
</dbReference>
<keyword evidence="3" id="KW-0414">Isoprene biosynthesis</keyword>
<dbReference type="AlphaFoldDB" id="A0A3D2X192"/>
<keyword evidence="2 4" id="KW-0548">Nucleotidyltransferase</keyword>
<dbReference type="InterPro" id="IPR034683">
    <property type="entry name" value="IspD/TarI"/>
</dbReference>
<evidence type="ECO:0000256" key="1">
    <source>
        <dbReference type="ARBA" id="ARBA00022679"/>
    </source>
</evidence>
<dbReference type="Gene3D" id="3.90.550.10">
    <property type="entry name" value="Spore Coat Polysaccharide Biosynthesis Protein SpsA, Chain A"/>
    <property type="match status" value="1"/>
</dbReference>
<evidence type="ECO:0000256" key="2">
    <source>
        <dbReference type="ARBA" id="ARBA00022695"/>
    </source>
</evidence>
<dbReference type="GO" id="GO:0008299">
    <property type="term" value="P:isoprenoid biosynthetic process"/>
    <property type="evidence" value="ECO:0007669"/>
    <property type="project" value="UniProtKB-KW"/>
</dbReference>
<dbReference type="CDD" id="cd02516">
    <property type="entry name" value="CDP-ME_synthetase"/>
    <property type="match status" value="1"/>
</dbReference>
<evidence type="ECO:0000256" key="3">
    <source>
        <dbReference type="ARBA" id="ARBA00023229"/>
    </source>
</evidence>
<sequence length="257" mass="28500">MVTAIILSGGSGSRLGSDIPKQYIEVAGKPVISYCLETLFNSRFIDSVLIVAAENWQEYISKKVSKLNNNGKFIGYALPGKTRQLSIYNGLKAIEKYALQNPEHYVFIHDAARPLLSENDIASYVTAARGHDGVLPVLPMKDTVYLSDDGMQISSLLNRKKVFAGQAPEFFVYKKYLDANERLITWSMSSNGTDKLIAPDSDIYMINGSTEPAIMAGMDICIVPGNESNFKITTAEDFARFKIVIRKRCSADEEMES</sequence>
<evidence type="ECO:0000313" key="4">
    <source>
        <dbReference type="EMBL" id="HCL00892.1"/>
    </source>
</evidence>
<name>A0A3D2X192_9FIRM</name>
<evidence type="ECO:0000313" key="5">
    <source>
        <dbReference type="Proteomes" id="UP000262969"/>
    </source>
</evidence>
<protein>
    <submittedName>
        <fullName evidence="4">2-C-methyl-D-erythritol 4-phosphate cytidylyltransferase</fullName>
    </submittedName>
</protein>
<dbReference type="InterPro" id="IPR029044">
    <property type="entry name" value="Nucleotide-diphossugar_trans"/>
</dbReference>
<organism evidence="4 5">
    <name type="scientific">Lachnoclostridium phytofermentans</name>
    <dbReference type="NCBI Taxonomy" id="66219"/>
    <lineage>
        <taxon>Bacteria</taxon>
        <taxon>Bacillati</taxon>
        <taxon>Bacillota</taxon>
        <taxon>Clostridia</taxon>
        <taxon>Lachnospirales</taxon>
        <taxon>Lachnospiraceae</taxon>
    </lineage>
</organism>
<dbReference type="GO" id="GO:0050518">
    <property type="term" value="F:2-C-methyl-D-erythritol 4-phosphate cytidylyltransferase activity"/>
    <property type="evidence" value="ECO:0007669"/>
    <property type="project" value="TreeGrafter"/>
</dbReference>
<dbReference type="EMBL" id="DPVV01000021">
    <property type="protein sequence ID" value="HCL00892.1"/>
    <property type="molecule type" value="Genomic_DNA"/>
</dbReference>
<dbReference type="PANTHER" id="PTHR32125:SF4">
    <property type="entry name" value="2-C-METHYL-D-ERYTHRITOL 4-PHOSPHATE CYTIDYLYLTRANSFERASE, CHLOROPLASTIC"/>
    <property type="match status" value="1"/>
</dbReference>
<accession>A0A3D2X192</accession>
<dbReference type="InterPro" id="IPR050088">
    <property type="entry name" value="IspD/TarI_cytidylyltransf_bact"/>
</dbReference>